<evidence type="ECO:0000313" key="6">
    <source>
        <dbReference type="EMBL" id="RNA08776.1"/>
    </source>
</evidence>
<dbReference type="Pfam" id="PF12895">
    <property type="entry name" value="ANAPC3"/>
    <property type="match status" value="1"/>
</dbReference>
<feature type="non-terminal residue" evidence="6">
    <location>
        <position position="1"/>
    </location>
</feature>
<organism evidence="6 7">
    <name type="scientific">Brachionus plicatilis</name>
    <name type="common">Marine rotifer</name>
    <name type="synonym">Brachionus muelleri</name>
    <dbReference type="NCBI Taxonomy" id="10195"/>
    <lineage>
        <taxon>Eukaryota</taxon>
        <taxon>Metazoa</taxon>
        <taxon>Spiralia</taxon>
        <taxon>Gnathifera</taxon>
        <taxon>Rotifera</taxon>
        <taxon>Eurotatoria</taxon>
        <taxon>Monogononta</taxon>
        <taxon>Pseudotrocha</taxon>
        <taxon>Ploima</taxon>
        <taxon>Brachionidae</taxon>
        <taxon>Brachionus</taxon>
    </lineage>
</organism>
<evidence type="ECO:0000313" key="7">
    <source>
        <dbReference type="Proteomes" id="UP000276133"/>
    </source>
</evidence>
<accession>A0A3M7QBH6</accession>
<dbReference type="PANTHER" id="PTHR12558">
    <property type="entry name" value="CELL DIVISION CYCLE 16,23,27"/>
    <property type="match status" value="1"/>
</dbReference>
<feature type="compositionally biased region" description="Low complexity" evidence="5">
    <location>
        <begin position="274"/>
        <end position="289"/>
    </location>
</feature>
<dbReference type="PANTHER" id="PTHR12558:SF13">
    <property type="entry name" value="CELL DIVISION CYCLE PROTEIN 27 HOMOLOG"/>
    <property type="match status" value="1"/>
</dbReference>
<sequence>QIVLNFLNHFAYQDAIFLSERLHSEYKTEDSLYLLALSYYRSGQKSLRVYHILKERQLKLAKSRFLLAKCCLDLSKYGEAESVLTSNLSLKADASSSGAKFKLYDEIVKEYGSEYSPHVLQILANVYSKTDRSSQALEFYKKSLRLNPFMWSSFDSVCTMGEKIDPAKYFTFNSALNAYKSHILETNSQIQHTLNNVTNQLNVNNNVQQNQSQNQFANVLKQQNDLQYLDQKCKHDISTILRLVEQDQQTKFLNSFNNSSTFKENALSNQTEEQTSSTNQPTQATSSSQAQAACSCPEIKLNQSLNQSVTGVSQSSSSGMTLLTPITQPNVPNTLTLAPPQKKCVVKRIPSHKPLFGQNTTNSLSSSNS</sequence>
<dbReference type="EMBL" id="REGN01006638">
    <property type="protein sequence ID" value="RNA08776.1"/>
    <property type="molecule type" value="Genomic_DNA"/>
</dbReference>
<feature type="repeat" description="TPR" evidence="4">
    <location>
        <begin position="117"/>
        <end position="150"/>
    </location>
</feature>
<keyword evidence="6" id="KW-0132">Cell division</keyword>
<proteinExistence type="inferred from homology"/>
<dbReference type="GO" id="GO:0016567">
    <property type="term" value="P:protein ubiquitination"/>
    <property type="evidence" value="ECO:0007669"/>
    <property type="project" value="TreeGrafter"/>
</dbReference>
<comment type="caution">
    <text evidence="6">The sequence shown here is derived from an EMBL/GenBank/DDBJ whole genome shotgun (WGS) entry which is preliminary data.</text>
</comment>
<gene>
    <name evidence="6" type="ORF">BpHYR1_039292</name>
</gene>
<evidence type="ECO:0000256" key="4">
    <source>
        <dbReference type="PROSITE-ProRule" id="PRU00339"/>
    </source>
</evidence>
<feature type="compositionally biased region" description="Polar residues" evidence="5">
    <location>
        <begin position="263"/>
        <end position="273"/>
    </location>
</feature>
<dbReference type="OrthoDB" id="329563at2759"/>
<evidence type="ECO:0000256" key="2">
    <source>
        <dbReference type="ARBA" id="ARBA00038210"/>
    </source>
</evidence>
<dbReference type="SMART" id="SM00028">
    <property type="entry name" value="TPR"/>
    <property type="match status" value="2"/>
</dbReference>
<keyword evidence="1 4" id="KW-0802">TPR repeat</keyword>
<dbReference type="Proteomes" id="UP000276133">
    <property type="component" value="Unassembled WGS sequence"/>
</dbReference>
<dbReference type="SUPFAM" id="SSF48452">
    <property type="entry name" value="TPR-like"/>
    <property type="match status" value="1"/>
</dbReference>
<dbReference type="GO" id="GO:0031145">
    <property type="term" value="P:anaphase-promoting complex-dependent catabolic process"/>
    <property type="evidence" value="ECO:0007669"/>
    <property type="project" value="TreeGrafter"/>
</dbReference>
<evidence type="ECO:0000256" key="3">
    <source>
        <dbReference type="ARBA" id="ARBA00039307"/>
    </source>
</evidence>
<feature type="non-terminal residue" evidence="6">
    <location>
        <position position="369"/>
    </location>
</feature>
<dbReference type="STRING" id="10195.A0A3M7QBH6"/>
<evidence type="ECO:0000256" key="1">
    <source>
        <dbReference type="ARBA" id="ARBA00022803"/>
    </source>
</evidence>
<keyword evidence="7" id="KW-1185">Reference proteome</keyword>
<dbReference type="AlphaFoldDB" id="A0A3M7QBH6"/>
<dbReference type="GO" id="GO:0005737">
    <property type="term" value="C:cytoplasm"/>
    <property type="evidence" value="ECO:0007669"/>
    <property type="project" value="TreeGrafter"/>
</dbReference>
<dbReference type="GO" id="GO:0051301">
    <property type="term" value="P:cell division"/>
    <property type="evidence" value="ECO:0007669"/>
    <property type="project" value="UniProtKB-KW"/>
</dbReference>
<reference evidence="6 7" key="1">
    <citation type="journal article" date="2018" name="Sci. Rep.">
        <title>Genomic signatures of local adaptation to the degree of environmental predictability in rotifers.</title>
        <authorList>
            <person name="Franch-Gras L."/>
            <person name="Hahn C."/>
            <person name="Garcia-Roger E.M."/>
            <person name="Carmona M.J."/>
            <person name="Serra M."/>
            <person name="Gomez A."/>
        </authorList>
    </citation>
    <scope>NUCLEOTIDE SEQUENCE [LARGE SCALE GENOMIC DNA]</scope>
    <source>
        <strain evidence="6">HYR1</strain>
    </source>
</reference>
<name>A0A3M7QBH6_BRAPC</name>
<protein>
    <recommendedName>
        <fullName evidence="3">Cell division cycle protein 27 homolog</fullName>
    </recommendedName>
</protein>
<dbReference type="InterPro" id="IPR011990">
    <property type="entry name" value="TPR-like_helical_dom_sf"/>
</dbReference>
<feature type="region of interest" description="Disordered" evidence="5">
    <location>
        <begin position="310"/>
        <end position="335"/>
    </location>
</feature>
<dbReference type="GO" id="GO:0007091">
    <property type="term" value="P:metaphase/anaphase transition of mitotic cell cycle"/>
    <property type="evidence" value="ECO:0007669"/>
    <property type="project" value="TreeGrafter"/>
</dbReference>
<dbReference type="Pfam" id="PF13181">
    <property type="entry name" value="TPR_8"/>
    <property type="match status" value="1"/>
</dbReference>
<feature type="region of interest" description="Disordered" evidence="5">
    <location>
        <begin position="263"/>
        <end position="289"/>
    </location>
</feature>
<dbReference type="PROSITE" id="PS50005">
    <property type="entry name" value="TPR"/>
    <property type="match status" value="1"/>
</dbReference>
<keyword evidence="6" id="KW-0131">Cell cycle</keyword>
<evidence type="ECO:0000256" key="5">
    <source>
        <dbReference type="SAM" id="MobiDB-lite"/>
    </source>
</evidence>
<feature type="compositionally biased region" description="Polar residues" evidence="5">
    <location>
        <begin position="324"/>
        <end position="335"/>
    </location>
</feature>
<feature type="compositionally biased region" description="Low complexity" evidence="5">
    <location>
        <begin position="310"/>
        <end position="323"/>
    </location>
</feature>
<dbReference type="Gene3D" id="1.25.40.10">
    <property type="entry name" value="Tetratricopeptide repeat domain"/>
    <property type="match status" value="1"/>
</dbReference>
<dbReference type="InterPro" id="IPR019734">
    <property type="entry name" value="TPR_rpt"/>
</dbReference>
<comment type="similarity">
    <text evidence="2">Belongs to the APC3/CDC27 family.</text>
</comment>
<dbReference type="GO" id="GO:0005680">
    <property type="term" value="C:anaphase-promoting complex"/>
    <property type="evidence" value="ECO:0007669"/>
    <property type="project" value="TreeGrafter"/>
</dbReference>